<gene>
    <name evidence="1" type="ORF">D0962_04305</name>
</gene>
<dbReference type="RefSeq" id="WP_163660110.1">
    <property type="nucleotide sequence ID" value="NZ_QZCE01000001.1"/>
</dbReference>
<dbReference type="Proteomes" id="UP000473574">
    <property type="component" value="Unassembled WGS sequence"/>
</dbReference>
<reference evidence="1 2" key="1">
    <citation type="journal article" date="2020" name="Microb. Ecol.">
        <title>Ecogenomics of the Marine Benthic Filamentous Cyanobacterium Adonisia.</title>
        <authorList>
            <person name="Walter J.M."/>
            <person name="Coutinho F.H."/>
            <person name="Leomil L."/>
            <person name="Hargreaves P.I."/>
            <person name="Campeao M.E."/>
            <person name="Vieira V.V."/>
            <person name="Silva B.S."/>
            <person name="Fistarol G.O."/>
            <person name="Salomon P.S."/>
            <person name="Sawabe T."/>
            <person name="Mino S."/>
            <person name="Hosokawa M."/>
            <person name="Miyashita H."/>
            <person name="Maruyama F."/>
            <person name="van Verk M.C."/>
            <person name="Dutilh B.E."/>
            <person name="Thompson C.C."/>
            <person name="Thompson F.L."/>
        </authorList>
    </citation>
    <scope>NUCLEOTIDE SEQUENCE [LARGE SCALE GENOMIC DNA]</scope>
    <source>
        <strain evidence="1 2">CCMR0082</strain>
    </source>
</reference>
<organism evidence="1 2">
    <name type="scientific">Adonisia turfae CCMR0082</name>
    <dbReference type="NCBI Taxonomy" id="2304604"/>
    <lineage>
        <taxon>Bacteria</taxon>
        <taxon>Bacillati</taxon>
        <taxon>Cyanobacteriota</taxon>
        <taxon>Adonisia</taxon>
        <taxon>Adonisia turfae</taxon>
    </lineage>
</organism>
<proteinExistence type="predicted"/>
<accession>A0A6M0S1L3</accession>
<name>A0A6M0S1L3_9CYAN</name>
<comment type="caution">
    <text evidence="1">The sequence shown here is derived from an EMBL/GenBank/DDBJ whole genome shotgun (WGS) entry which is preliminary data.</text>
</comment>
<evidence type="ECO:0000313" key="1">
    <source>
        <dbReference type="EMBL" id="NEZ62003.1"/>
    </source>
</evidence>
<dbReference type="AlphaFoldDB" id="A0A6M0S1L3"/>
<evidence type="ECO:0000313" key="2">
    <source>
        <dbReference type="Proteomes" id="UP000473574"/>
    </source>
</evidence>
<dbReference type="EMBL" id="QZCE01000001">
    <property type="protein sequence ID" value="NEZ62003.1"/>
    <property type="molecule type" value="Genomic_DNA"/>
</dbReference>
<protein>
    <submittedName>
        <fullName evidence="1">Uncharacterized protein</fullName>
    </submittedName>
</protein>
<sequence>MVNTQYLTGPYFDSICQTAGLRNNRLRYNSIEISPRPMLTHIGPTSIGELTFQNSDAEIMDQWTATIPRTTLEASLGTLWGNAIQPDQLWDILPSDETEWKWYKTQGRPRYSNDASDRIQIVLVAGFEGNDSLGFESPYVE</sequence>